<feature type="domain" description="RNB" evidence="2">
    <location>
        <begin position="10"/>
        <end position="349"/>
    </location>
</feature>
<dbReference type="InterPro" id="IPR001900">
    <property type="entry name" value="RNase_II/R"/>
</dbReference>
<name>A0A3P7SAE3_RODNA</name>
<evidence type="ECO:0000313" key="3">
    <source>
        <dbReference type="EMBL" id="VDN99843.1"/>
    </source>
</evidence>
<accession>A0A3P7SAE3</accession>
<gene>
    <name evidence="3" type="ORF">HNAJ_LOCUS3984</name>
</gene>
<dbReference type="InterPro" id="IPR050180">
    <property type="entry name" value="RNR_Ribonuclease"/>
</dbReference>
<feature type="region of interest" description="Disordered" evidence="1">
    <location>
        <begin position="91"/>
        <end position="111"/>
    </location>
</feature>
<evidence type="ECO:0000256" key="1">
    <source>
        <dbReference type="SAM" id="MobiDB-lite"/>
    </source>
</evidence>
<sequence>MSVWFDRSVIRSCAKLSYEDALVLMETPDNHLDKLASRIRVSEPFTIANVKRSVIYLDMLAQKMRKRRIDNGALLLDKIELEFDLTSKEDASSSQSDSVSQSSKAGWPRGYKTKQRNRAHYLIEEWMLAANQAVARFLFHQVIQQKHRDILRKTENSPATKATLIAAVGTNLAMFGSQMKMCKHRGSRPSSLGTILRRHPAPHAIKMNELIQIAESAGIEMETSSAAAIRTSLDAYVEQLRAKGTPELEVETLSTALSYLTYMRMQMALYFNVEDVVNRAIRRVRSDESVTSASSDDLPTVSQESWESSLLRFSHHFGLNVPLYTHFTSPIRRYADLLVHRQLGDLLNCGHWSYRRPNQTSKVGSASEVYGKNSTLPAIRKPTIQAAWCNRMRRETRRAQEECQQLFLTAWIKSVGSIQENAVVLSLSASKIQLLIPTCGLVINHQLATFCREASGWQSENEEESKAPSITVTWEGRKNLADEGENREEKNQGADEKPAESITKLSILSVCPVKLTCSSRGFYAKAKLLPPWSSTKT</sequence>
<dbReference type="EMBL" id="UZAE01002547">
    <property type="protein sequence ID" value="VDN99843.1"/>
    <property type="molecule type" value="Genomic_DNA"/>
</dbReference>
<evidence type="ECO:0000313" key="4">
    <source>
        <dbReference type="Proteomes" id="UP000278807"/>
    </source>
</evidence>
<dbReference type="SUPFAM" id="SSF50249">
    <property type="entry name" value="Nucleic acid-binding proteins"/>
    <property type="match status" value="1"/>
</dbReference>
<dbReference type="Pfam" id="PF00773">
    <property type="entry name" value="RNB"/>
    <property type="match status" value="1"/>
</dbReference>
<dbReference type="PROSITE" id="PS01175">
    <property type="entry name" value="RIBONUCLEASE_II"/>
    <property type="match status" value="1"/>
</dbReference>
<dbReference type="Proteomes" id="UP000278807">
    <property type="component" value="Unassembled WGS sequence"/>
</dbReference>
<dbReference type="PANTHER" id="PTHR23355">
    <property type="entry name" value="RIBONUCLEASE"/>
    <property type="match status" value="1"/>
</dbReference>
<keyword evidence="4" id="KW-1185">Reference proteome</keyword>
<feature type="compositionally biased region" description="Low complexity" evidence="1">
    <location>
        <begin position="92"/>
        <end position="105"/>
    </location>
</feature>
<protein>
    <recommendedName>
        <fullName evidence="2">RNB domain-containing protein</fullName>
    </recommendedName>
</protein>
<dbReference type="GO" id="GO:0000932">
    <property type="term" value="C:P-body"/>
    <property type="evidence" value="ECO:0007669"/>
    <property type="project" value="TreeGrafter"/>
</dbReference>
<dbReference type="AlphaFoldDB" id="A0A3P7SAE3"/>
<proteinExistence type="predicted"/>
<dbReference type="GO" id="GO:0003723">
    <property type="term" value="F:RNA binding"/>
    <property type="evidence" value="ECO:0007669"/>
    <property type="project" value="InterPro"/>
</dbReference>
<dbReference type="InterPro" id="IPR012340">
    <property type="entry name" value="NA-bd_OB-fold"/>
</dbReference>
<dbReference type="InterPro" id="IPR022966">
    <property type="entry name" value="RNase_II/R_CS"/>
</dbReference>
<evidence type="ECO:0000259" key="2">
    <source>
        <dbReference type="SMART" id="SM00955"/>
    </source>
</evidence>
<dbReference type="GO" id="GO:0006402">
    <property type="term" value="P:mRNA catabolic process"/>
    <property type="evidence" value="ECO:0007669"/>
    <property type="project" value="TreeGrafter"/>
</dbReference>
<dbReference type="GO" id="GO:0000175">
    <property type="term" value="F:3'-5'-RNA exonuclease activity"/>
    <property type="evidence" value="ECO:0007669"/>
    <property type="project" value="TreeGrafter"/>
</dbReference>
<dbReference type="PANTHER" id="PTHR23355:SF9">
    <property type="entry name" value="DIS3-LIKE EXONUCLEASE 2"/>
    <property type="match status" value="1"/>
</dbReference>
<organism evidence="3 4">
    <name type="scientific">Rodentolepis nana</name>
    <name type="common">Dwarf tapeworm</name>
    <name type="synonym">Hymenolepis nana</name>
    <dbReference type="NCBI Taxonomy" id="102285"/>
    <lineage>
        <taxon>Eukaryota</taxon>
        <taxon>Metazoa</taxon>
        <taxon>Spiralia</taxon>
        <taxon>Lophotrochozoa</taxon>
        <taxon>Platyhelminthes</taxon>
        <taxon>Cestoda</taxon>
        <taxon>Eucestoda</taxon>
        <taxon>Cyclophyllidea</taxon>
        <taxon>Hymenolepididae</taxon>
        <taxon>Rodentolepis</taxon>
    </lineage>
</organism>
<dbReference type="OrthoDB" id="372421at2759"/>
<dbReference type="SMART" id="SM00955">
    <property type="entry name" value="RNB"/>
    <property type="match status" value="1"/>
</dbReference>
<reference evidence="3 4" key="1">
    <citation type="submission" date="2018-11" db="EMBL/GenBank/DDBJ databases">
        <authorList>
            <consortium name="Pathogen Informatics"/>
        </authorList>
    </citation>
    <scope>NUCLEOTIDE SEQUENCE [LARGE SCALE GENOMIC DNA]</scope>
</reference>